<keyword evidence="2 6" id="KW-0963">Cytoplasm</keyword>
<evidence type="ECO:0000256" key="10">
    <source>
        <dbReference type="PIRSR" id="PIRSR016262-3"/>
    </source>
</evidence>
<feature type="binding site" evidence="6 9">
    <location>
        <begin position="81"/>
        <end position="88"/>
    </location>
    <ligand>
        <name>substrate</name>
    </ligand>
</feature>
<comment type="subcellular location">
    <subcellularLocation>
        <location evidence="6">Cytoplasm</location>
    </subcellularLocation>
</comment>
<keyword evidence="4 6" id="KW-0012">Acyltransferase</keyword>
<dbReference type="CDD" id="cd16444">
    <property type="entry name" value="LipB"/>
    <property type="match status" value="1"/>
</dbReference>
<dbReference type="EMBL" id="CP002776">
    <property type="protein sequence ID" value="AEG32026.1"/>
    <property type="molecule type" value="Genomic_DNA"/>
</dbReference>
<dbReference type="InterPro" id="IPR045864">
    <property type="entry name" value="aa-tRNA-synth_II/BPL/LPL"/>
</dbReference>
<sequence>MDTLTPSATAADLPIQIQHLGLIDYQVCYQAMQDFTQQRDPDTPDEIWLVEHPPVYTQGLKGDAKHDQNLAGNIPLIQTDRGGQITFHGPGQWIVYPLLDLKRRKLGVKALVRLLEKTGIQLLADYGITAEARADAPGLYVAGQKIASLGLKVKRQCSYHGLALNVAMDLTPFQYITPCGLAGMQMTQIREHRPNVDFAQVGEALVTHLVAALHAQGTSSL</sequence>
<comment type="pathway">
    <text evidence="1 6 7">Protein modification; protein lipoylation via endogenous pathway; protein N(6)-(lipoyl)lysine from octanoyl-[acyl-carrier-protein]: step 1/2.</text>
</comment>
<dbReference type="PROSITE" id="PS01313">
    <property type="entry name" value="LIPB"/>
    <property type="match status" value="1"/>
</dbReference>
<dbReference type="EC" id="2.3.1.181" evidence="6 7"/>
<dbReference type="HAMAP" id="MF_00013">
    <property type="entry name" value="LipB"/>
    <property type="match status" value="1"/>
</dbReference>
<dbReference type="PANTHER" id="PTHR10993">
    <property type="entry name" value="OCTANOYLTRANSFERASE"/>
    <property type="match status" value="1"/>
</dbReference>
<dbReference type="AlphaFoldDB" id="F6D999"/>
<dbReference type="KEGG" id="tcy:Thicy_1259"/>
<evidence type="ECO:0000256" key="8">
    <source>
        <dbReference type="PIRSR" id="PIRSR016262-1"/>
    </source>
</evidence>
<evidence type="ECO:0000259" key="11">
    <source>
        <dbReference type="PROSITE" id="PS51733"/>
    </source>
</evidence>
<evidence type="ECO:0000256" key="5">
    <source>
        <dbReference type="ARBA" id="ARBA00024732"/>
    </source>
</evidence>
<protein>
    <recommendedName>
        <fullName evidence="6 7">Octanoyltransferase</fullName>
        <ecNumber evidence="6 7">2.3.1.181</ecNumber>
    </recommendedName>
    <alternativeName>
        <fullName evidence="6">Lipoate-protein ligase B</fullName>
    </alternativeName>
    <alternativeName>
        <fullName evidence="6">Lipoyl/octanoyl transferase</fullName>
    </alternativeName>
    <alternativeName>
        <fullName evidence="6">Octanoyl-[acyl-carrier-protein]-protein N-octanoyltransferase</fullName>
    </alternativeName>
</protein>
<comment type="similarity">
    <text evidence="6 7">Belongs to the LipB family.</text>
</comment>
<dbReference type="HOGENOM" id="CLU_035168_3_1_6"/>
<evidence type="ECO:0000256" key="6">
    <source>
        <dbReference type="HAMAP-Rule" id="MF_00013"/>
    </source>
</evidence>
<dbReference type="GO" id="GO:0033819">
    <property type="term" value="F:lipoyl(octanoyl) transferase activity"/>
    <property type="evidence" value="ECO:0007669"/>
    <property type="project" value="UniProtKB-EC"/>
</dbReference>
<dbReference type="InterPro" id="IPR004143">
    <property type="entry name" value="BPL_LPL_catalytic"/>
</dbReference>
<comment type="catalytic activity">
    <reaction evidence="6 7">
        <text>octanoyl-[ACP] + L-lysyl-[protein] = N(6)-octanoyl-L-lysyl-[protein] + holo-[ACP] + H(+)</text>
        <dbReference type="Rhea" id="RHEA:17665"/>
        <dbReference type="Rhea" id="RHEA-COMP:9636"/>
        <dbReference type="Rhea" id="RHEA-COMP:9685"/>
        <dbReference type="Rhea" id="RHEA-COMP:9752"/>
        <dbReference type="Rhea" id="RHEA-COMP:9928"/>
        <dbReference type="ChEBI" id="CHEBI:15378"/>
        <dbReference type="ChEBI" id="CHEBI:29969"/>
        <dbReference type="ChEBI" id="CHEBI:64479"/>
        <dbReference type="ChEBI" id="CHEBI:78463"/>
        <dbReference type="ChEBI" id="CHEBI:78809"/>
        <dbReference type="EC" id="2.3.1.181"/>
    </reaction>
</comment>
<evidence type="ECO:0000256" key="7">
    <source>
        <dbReference type="PIRNR" id="PIRNR016262"/>
    </source>
</evidence>
<name>F6D999_THICA</name>
<evidence type="ECO:0000256" key="3">
    <source>
        <dbReference type="ARBA" id="ARBA00022679"/>
    </source>
</evidence>
<feature type="site" description="Lowers pKa of active site Cys" evidence="6 10">
    <location>
        <position position="145"/>
    </location>
</feature>
<comment type="miscellaneous">
    <text evidence="6">In the reaction, the free carboxyl group of octanoic acid is attached via an amide linkage to the epsilon-amino group of a specific lysine residue of lipoyl domains of lipoate-dependent enzymes.</text>
</comment>
<feature type="active site" description="Acyl-thioester intermediate" evidence="6 8">
    <location>
        <position position="179"/>
    </location>
</feature>
<feature type="binding site" evidence="6 9">
    <location>
        <begin position="148"/>
        <end position="150"/>
    </location>
    <ligand>
        <name>substrate</name>
    </ligand>
</feature>
<dbReference type="PIRSF" id="PIRSF016262">
    <property type="entry name" value="LPLase"/>
    <property type="match status" value="1"/>
</dbReference>
<proteinExistence type="inferred from homology"/>
<feature type="binding site" evidence="6 9">
    <location>
        <begin position="161"/>
        <end position="163"/>
    </location>
    <ligand>
        <name>substrate</name>
    </ligand>
</feature>
<dbReference type="GO" id="GO:0009249">
    <property type="term" value="P:protein lipoylation"/>
    <property type="evidence" value="ECO:0007669"/>
    <property type="project" value="InterPro"/>
</dbReference>
<dbReference type="FunFam" id="3.30.930.10:FF:000020">
    <property type="entry name" value="Octanoyltransferase"/>
    <property type="match status" value="1"/>
</dbReference>
<accession>F6D999</accession>
<evidence type="ECO:0000256" key="4">
    <source>
        <dbReference type="ARBA" id="ARBA00023315"/>
    </source>
</evidence>
<dbReference type="eggNOG" id="COG0321">
    <property type="taxonomic scope" value="Bacteria"/>
</dbReference>
<dbReference type="GO" id="GO:0005737">
    <property type="term" value="C:cytoplasm"/>
    <property type="evidence" value="ECO:0007669"/>
    <property type="project" value="UniProtKB-SubCell"/>
</dbReference>
<gene>
    <name evidence="6" type="primary">lipB</name>
    <name evidence="12" type="ordered locus">Thicy_1259</name>
</gene>
<evidence type="ECO:0000313" key="13">
    <source>
        <dbReference type="Proteomes" id="UP000009232"/>
    </source>
</evidence>
<dbReference type="PANTHER" id="PTHR10993:SF7">
    <property type="entry name" value="LIPOYLTRANSFERASE 2, MITOCHONDRIAL-RELATED"/>
    <property type="match status" value="1"/>
</dbReference>
<dbReference type="SUPFAM" id="SSF55681">
    <property type="entry name" value="Class II aaRS and biotin synthetases"/>
    <property type="match status" value="1"/>
</dbReference>
<evidence type="ECO:0000256" key="1">
    <source>
        <dbReference type="ARBA" id="ARBA00004821"/>
    </source>
</evidence>
<evidence type="ECO:0000256" key="9">
    <source>
        <dbReference type="PIRSR" id="PIRSR016262-2"/>
    </source>
</evidence>
<dbReference type="STRING" id="717773.Thicy_1259"/>
<evidence type="ECO:0000313" key="12">
    <source>
        <dbReference type="EMBL" id="AEG32026.1"/>
    </source>
</evidence>
<reference evidence="12 13" key="1">
    <citation type="submission" date="2011-05" db="EMBL/GenBank/DDBJ databases">
        <title>Complete sequence of Thioalkalimicrobium cyclicum ALM1.</title>
        <authorList>
            <consortium name="US DOE Joint Genome Institute"/>
            <person name="Lucas S."/>
            <person name="Han J."/>
            <person name="Lapidus A."/>
            <person name="Cheng J.-F."/>
            <person name="Goodwin L."/>
            <person name="Pitluck S."/>
            <person name="Peters L."/>
            <person name="Mikhailova N."/>
            <person name="Davenport K."/>
            <person name="Han C."/>
            <person name="Tapia R."/>
            <person name="Land M."/>
            <person name="Hauser L."/>
            <person name="Kyrpides N."/>
            <person name="Ivanova N."/>
            <person name="Pagani I."/>
            <person name="Kappler U."/>
            <person name="Woyke T."/>
        </authorList>
    </citation>
    <scope>NUCLEOTIDE SEQUENCE [LARGE SCALE GENOMIC DNA]</scope>
    <source>
        <strain evidence="13">DSM 14477 / JCM 11371 / ALM1</strain>
    </source>
</reference>
<dbReference type="NCBIfam" id="TIGR00214">
    <property type="entry name" value="lipB"/>
    <property type="match status" value="1"/>
</dbReference>
<dbReference type="InterPro" id="IPR020605">
    <property type="entry name" value="Octanoyltransferase_CS"/>
</dbReference>
<dbReference type="Pfam" id="PF21948">
    <property type="entry name" value="LplA-B_cat"/>
    <property type="match status" value="1"/>
</dbReference>
<keyword evidence="3 6" id="KW-0808">Transferase</keyword>
<dbReference type="NCBIfam" id="NF010922">
    <property type="entry name" value="PRK14342.1"/>
    <property type="match status" value="1"/>
</dbReference>
<dbReference type="Proteomes" id="UP000009232">
    <property type="component" value="Chromosome"/>
</dbReference>
<feature type="domain" description="BPL/LPL catalytic" evidence="11">
    <location>
        <begin position="41"/>
        <end position="217"/>
    </location>
</feature>
<dbReference type="PROSITE" id="PS51733">
    <property type="entry name" value="BPL_LPL_CATALYTIC"/>
    <property type="match status" value="1"/>
</dbReference>
<dbReference type="Gene3D" id="3.30.930.10">
    <property type="entry name" value="Bira Bifunctional Protein, Domain 2"/>
    <property type="match status" value="1"/>
</dbReference>
<dbReference type="RefSeq" id="WP_013835802.1">
    <property type="nucleotide sequence ID" value="NC_015581.1"/>
</dbReference>
<organism evidence="12 13">
    <name type="scientific">Thiomicrospira cyclica (strain DSM 14477 / JCM 11371 / ALM1)</name>
    <name type="common">Thioalkalimicrobium cyclicum</name>
    <dbReference type="NCBI Taxonomy" id="717773"/>
    <lineage>
        <taxon>Bacteria</taxon>
        <taxon>Pseudomonadati</taxon>
        <taxon>Pseudomonadota</taxon>
        <taxon>Gammaproteobacteria</taxon>
        <taxon>Thiotrichales</taxon>
        <taxon>Piscirickettsiaceae</taxon>
        <taxon>Thiomicrospira</taxon>
    </lineage>
</organism>
<comment type="function">
    <text evidence="5 6 7">Catalyzes the transfer of endogenously produced octanoic acid from octanoyl-acyl-carrier-protein onto the lipoyl domains of lipoate-dependent enzymes. Lipoyl-ACP can also act as a substrate although octanoyl-ACP is likely to be the physiological substrate.</text>
</comment>
<dbReference type="InterPro" id="IPR000544">
    <property type="entry name" value="Octanoyltransferase"/>
</dbReference>
<keyword evidence="13" id="KW-1185">Reference proteome</keyword>
<evidence type="ECO:0000256" key="2">
    <source>
        <dbReference type="ARBA" id="ARBA00022490"/>
    </source>
</evidence>
<dbReference type="UniPathway" id="UPA00538">
    <property type="reaction ID" value="UER00592"/>
</dbReference>